<reference evidence="2 3" key="1">
    <citation type="submission" date="2023-10" db="EMBL/GenBank/DDBJ databases">
        <title>Genomes of two closely related lineages of the louse Polyplax serrata with different host specificities.</title>
        <authorList>
            <person name="Martinu J."/>
            <person name="Tarabai H."/>
            <person name="Stefka J."/>
            <person name="Hypsa V."/>
        </authorList>
    </citation>
    <scope>NUCLEOTIDE SEQUENCE [LARGE SCALE GENOMIC DNA]</scope>
    <source>
        <strain evidence="2">HR10_N</strain>
    </source>
</reference>
<evidence type="ECO:0000313" key="2">
    <source>
        <dbReference type="EMBL" id="KAK6645037.1"/>
    </source>
</evidence>
<dbReference type="Proteomes" id="UP001372834">
    <property type="component" value="Unassembled WGS sequence"/>
</dbReference>
<feature type="region of interest" description="Disordered" evidence="1">
    <location>
        <begin position="567"/>
        <end position="597"/>
    </location>
</feature>
<feature type="compositionally biased region" description="Basic and acidic residues" evidence="1">
    <location>
        <begin position="363"/>
        <end position="374"/>
    </location>
</feature>
<feature type="compositionally biased region" description="Basic and acidic residues" evidence="1">
    <location>
        <begin position="567"/>
        <end position="584"/>
    </location>
</feature>
<feature type="compositionally biased region" description="Basic and acidic residues" evidence="1">
    <location>
        <begin position="76"/>
        <end position="89"/>
    </location>
</feature>
<sequence length="731" mass="82821">MYLLKLFTGGVHRTTGESGALPLRWPLHGTKSSPKVNSLIYKDYTLVQTEDGGRSYVSPEMKTQLLVEGKIKALESEAKSSPKPRESIKSDSNSDSGYEVPINVARKDKGDIPEPAPSQEVGVNSSGRQSLRRHSYRFSEVELHPEDDGKINLPFYMAPLDTRATLPTSTQTPENKKEVPSRESKFRKRENSKSEPEFPWNNFGESNVETSLPYPMAKEKRKERGFSLKPSFWGFGKNNGKRAKNLQKSHDETQVKELMLETTTDKPKITKTRFSFPWKKEDDEEDREKSGEESNELDKRKSDTSKQFAVKLPKWSWKRKKDQSADETDGSRYDKEISDVEDEEEVAEDAEQPEEREEEANDTEPHQKNMSHDDRSYLRDFAGLKIPENLEAPIEIFPEETTSRKLYDRNSNFIESCLPVEDPAVKAQVQSRIHGIRINRYSADLSFLKNKRSRHAGKIDPNPLKKMFGIRAVKSREEIPSGSVENTENLSREGAACKEDEEEDMYGASRYSIGYQVPIKPIFLETSLGPTEPSGISETNFPFRLTNQGEVLNMTGQVRPDFPTEVSHGEYCRSDTESADHGSTDKSSMSKLTNEKQPKKLMNGLFGSFRKGKSKRGPEVDFGKTSFPFEVTVKEPPPSEVQVEVPRTEGIVYAELDMTRAPPGNVMRREDEKTEYAEILYPTGKAPIEAMVDEMRKSRENLVSSRENLAEPLEEVLTTTITPDGKKEAAV</sequence>
<feature type="region of interest" description="Disordered" evidence="1">
    <location>
        <begin position="165"/>
        <end position="210"/>
    </location>
</feature>
<dbReference type="EMBL" id="JAWJWE010000001">
    <property type="protein sequence ID" value="KAK6645037.1"/>
    <property type="molecule type" value="Genomic_DNA"/>
</dbReference>
<feature type="compositionally biased region" description="Basic and acidic residues" evidence="1">
    <location>
        <begin position="174"/>
        <end position="196"/>
    </location>
</feature>
<accession>A0AAN8SHJ3</accession>
<name>A0AAN8SHJ3_POLSC</name>
<evidence type="ECO:0000256" key="1">
    <source>
        <dbReference type="SAM" id="MobiDB-lite"/>
    </source>
</evidence>
<dbReference type="AlphaFoldDB" id="A0AAN8SHJ3"/>
<evidence type="ECO:0000313" key="3">
    <source>
        <dbReference type="Proteomes" id="UP001372834"/>
    </source>
</evidence>
<gene>
    <name evidence="2" type="ORF">RUM43_001313</name>
</gene>
<organism evidence="2 3">
    <name type="scientific">Polyplax serrata</name>
    <name type="common">Common mouse louse</name>
    <dbReference type="NCBI Taxonomy" id="468196"/>
    <lineage>
        <taxon>Eukaryota</taxon>
        <taxon>Metazoa</taxon>
        <taxon>Ecdysozoa</taxon>
        <taxon>Arthropoda</taxon>
        <taxon>Hexapoda</taxon>
        <taxon>Insecta</taxon>
        <taxon>Pterygota</taxon>
        <taxon>Neoptera</taxon>
        <taxon>Paraneoptera</taxon>
        <taxon>Psocodea</taxon>
        <taxon>Troctomorpha</taxon>
        <taxon>Phthiraptera</taxon>
        <taxon>Anoplura</taxon>
        <taxon>Polyplacidae</taxon>
        <taxon>Polyplax</taxon>
    </lineage>
</organism>
<proteinExistence type="predicted"/>
<comment type="caution">
    <text evidence="2">The sequence shown here is derived from an EMBL/GenBank/DDBJ whole genome shotgun (WGS) entry which is preliminary data.</text>
</comment>
<feature type="compositionally biased region" description="Basic and acidic residues" evidence="1">
    <location>
        <begin position="248"/>
        <end position="268"/>
    </location>
</feature>
<protein>
    <submittedName>
        <fullName evidence="2">Uncharacterized protein</fullName>
    </submittedName>
</protein>
<feature type="compositionally biased region" description="Basic and acidic residues" evidence="1">
    <location>
        <begin position="329"/>
        <end position="338"/>
    </location>
</feature>
<feature type="region of interest" description="Disordered" evidence="1">
    <location>
        <begin position="235"/>
        <end position="374"/>
    </location>
</feature>
<feature type="compositionally biased region" description="Basic and acidic residues" evidence="1">
    <location>
        <begin position="287"/>
        <end position="304"/>
    </location>
</feature>
<feature type="region of interest" description="Disordered" evidence="1">
    <location>
        <begin position="478"/>
        <end position="503"/>
    </location>
</feature>
<feature type="region of interest" description="Disordered" evidence="1">
    <location>
        <begin position="76"/>
        <end position="130"/>
    </location>
</feature>
<feature type="compositionally biased region" description="Acidic residues" evidence="1">
    <location>
        <begin position="339"/>
        <end position="362"/>
    </location>
</feature>